<dbReference type="PANTHER" id="PTHR43427">
    <property type="entry name" value="CHLORIDE CHANNEL PROTEIN CLC-E"/>
    <property type="match status" value="1"/>
</dbReference>
<feature type="transmembrane region" description="Helical" evidence="5">
    <location>
        <begin position="289"/>
        <end position="309"/>
    </location>
</feature>
<keyword evidence="4 5" id="KW-0472">Membrane</keyword>
<evidence type="ECO:0000256" key="3">
    <source>
        <dbReference type="ARBA" id="ARBA00022989"/>
    </source>
</evidence>
<feature type="transmembrane region" description="Helical" evidence="5">
    <location>
        <begin position="12"/>
        <end position="29"/>
    </location>
</feature>
<dbReference type="PANTHER" id="PTHR43427:SF12">
    <property type="entry name" value="CHLORIDE TRANSPORTER"/>
    <property type="match status" value="1"/>
</dbReference>
<comment type="subcellular location">
    <subcellularLocation>
        <location evidence="1">Membrane</location>
        <topology evidence="1">Multi-pass membrane protein</topology>
    </subcellularLocation>
</comment>
<sequence>MDSFKKLGLQLVKWILLSLLMGVMIGVMVGGFKQILSTANHYRSTHEKLVFGLPVAGVVISFLYVKVRRNAYAGENLLKSEVQQAAKNIPLSMIPAVVIGSLVTTFFGGSAGKEAAGVAIGGITGDFLSRKFHLSDEEQRTLVVAGVGSGFGVLYNTPLAGAILGMELVLKGKFHYEALLPAFLTSVISSEVAKQIGDELITYPSLELGALDLTLILKLVGMGLLFGLVAMMFNGALDLAPKIYSRWIKSPYIKGMVGGVLTIILFWMAGDNYNGLGQSHIALAFEEPVSLIEFIWKIIFTAVALGSVFQGGRGNPTFFVGATFGSAIATFFKIPVASVAALGMIGVFCGATALPLTGIMMAIEYFGSSHVMAIIIVMIISYSISGFYDLLTHSKLAKGKKEIFEGQVESNGN</sequence>
<dbReference type="InterPro" id="IPR001807">
    <property type="entry name" value="ClC"/>
</dbReference>
<feature type="transmembrane region" description="Helical" evidence="5">
    <location>
        <begin position="142"/>
        <end position="166"/>
    </location>
</feature>
<reference evidence="6" key="1">
    <citation type="journal article" date="2019" name="Nat. Med.">
        <title>A library of human gut bacterial isolates paired with longitudinal multiomics data enables mechanistic microbiome research.</title>
        <authorList>
            <person name="Poyet M."/>
            <person name="Groussin M."/>
            <person name="Gibbons S.M."/>
            <person name="Avila-Pacheco J."/>
            <person name="Jiang X."/>
            <person name="Kearney S.M."/>
            <person name="Perrotta A.R."/>
            <person name="Berdy B."/>
            <person name="Zhao S."/>
            <person name="Lieberman T.D."/>
            <person name="Swanson P.K."/>
            <person name="Smith M."/>
            <person name="Roesemann S."/>
            <person name="Alexander J.E."/>
            <person name="Rich S.A."/>
            <person name="Livny J."/>
            <person name="Vlamakis H."/>
            <person name="Clish C."/>
            <person name="Bullock K."/>
            <person name="Deik A."/>
            <person name="Scott J."/>
            <person name="Pierce K.A."/>
            <person name="Xavier R.J."/>
            <person name="Alm E.J."/>
        </authorList>
    </citation>
    <scope>NUCLEOTIDE SEQUENCE</scope>
    <source>
        <strain evidence="6">BIOML-A179</strain>
    </source>
</reference>
<dbReference type="AlphaFoldDB" id="A0A6G2CRJ1"/>
<dbReference type="GO" id="GO:0015108">
    <property type="term" value="F:chloride transmembrane transporter activity"/>
    <property type="evidence" value="ECO:0007669"/>
    <property type="project" value="InterPro"/>
</dbReference>
<dbReference type="Pfam" id="PF00654">
    <property type="entry name" value="Voltage_CLC"/>
    <property type="match status" value="1"/>
</dbReference>
<dbReference type="Gene3D" id="1.10.3080.10">
    <property type="entry name" value="Clc chloride channel"/>
    <property type="match status" value="1"/>
</dbReference>
<name>A0A6G2CRJ1_9FIRM</name>
<keyword evidence="3 5" id="KW-1133">Transmembrane helix</keyword>
<dbReference type="InterPro" id="IPR050368">
    <property type="entry name" value="ClC-type_chloride_channel"/>
</dbReference>
<keyword evidence="2 5" id="KW-0812">Transmembrane</keyword>
<feature type="transmembrane region" description="Helical" evidence="5">
    <location>
        <begin position="370"/>
        <end position="388"/>
    </location>
</feature>
<dbReference type="InterPro" id="IPR014743">
    <property type="entry name" value="Cl-channel_core"/>
</dbReference>
<evidence type="ECO:0000256" key="4">
    <source>
        <dbReference type="ARBA" id="ARBA00023136"/>
    </source>
</evidence>
<dbReference type="GO" id="GO:0016020">
    <property type="term" value="C:membrane"/>
    <property type="evidence" value="ECO:0007669"/>
    <property type="project" value="UniProtKB-SubCell"/>
</dbReference>
<dbReference type="SUPFAM" id="SSF81340">
    <property type="entry name" value="Clc chloride channel"/>
    <property type="match status" value="1"/>
</dbReference>
<evidence type="ECO:0000256" key="1">
    <source>
        <dbReference type="ARBA" id="ARBA00004141"/>
    </source>
</evidence>
<organism evidence="6">
    <name type="scientific">Turicibacter sanguinis</name>
    <dbReference type="NCBI Taxonomy" id="154288"/>
    <lineage>
        <taxon>Bacteria</taxon>
        <taxon>Bacillati</taxon>
        <taxon>Bacillota</taxon>
        <taxon>Erysipelotrichia</taxon>
        <taxon>Erysipelotrichales</taxon>
        <taxon>Turicibacteraceae</taxon>
        <taxon>Turicibacter</taxon>
    </lineage>
</organism>
<feature type="transmembrane region" description="Helical" evidence="5">
    <location>
        <begin position="49"/>
        <end position="67"/>
    </location>
</feature>
<comment type="caution">
    <text evidence="6">The sequence shown here is derived from an EMBL/GenBank/DDBJ whole genome shotgun (WGS) entry which is preliminary data.</text>
</comment>
<proteinExistence type="predicted"/>
<feature type="transmembrane region" description="Helical" evidence="5">
    <location>
        <begin position="216"/>
        <end position="240"/>
    </location>
</feature>
<dbReference type="EMBL" id="WMQV01000041">
    <property type="protein sequence ID" value="MTL95349.1"/>
    <property type="molecule type" value="Genomic_DNA"/>
</dbReference>
<evidence type="ECO:0000256" key="2">
    <source>
        <dbReference type="ARBA" id="ARBA00022692"/>
    </source>
</evidence>
<accession>A0A6G2CRJ1</accession>
<evidence type="ECO:0000313" key="6">
    <source>
        <dbReference type="EMBL" id="MTL95349.1"/>
    </source>
</evidence>
<protein>
    <submittedName>
        <fullName evidence="6">Voltage-gated chloride channel</fullName>
    </submittedName>
</protein>
<gene>
    <name evidence="6" type="ORF">GMA64_12490</name>
</gene>
<evidence type="ECO:0000256" key="5">
    <source>
        <dbReference type="SAM" id="Phobius"/>
    </source>
</evidence>
<feature type="transmembrane region" description="Helical" evidence="5">
    <location>
        <begin position="252"/>
        <end position="269"/>
    </location>
</feature>
<feature type="transmembrane region" description="Helical" evidence="5">
    <location>
        <begin position="340"/>
        <end position="363"/>
    </location>
</feature>